<dbReference type="InterPro" id="IPR057326">
    <property type="entry name" value="KR_dom"/>
</dbReference>
<comment type="similarity">
    <text evidence="1">Belongs to the short-chain dehydrogenases/reductases (SDR) family.</text>
</comment>
<name>A0A161TCC4_XYLHT</name>
<dbReference type="SUPFAM" id="SSF51735">
    <property type="entry name" value="NAD(P)-binding Rossmann-fold domains"/>
    <property type="match status" value="1"/>
</dbReference>
<dbReference type="PANTHER" id="PTHR42901:SF1">
    <property type="entry name" value="ALCOHOL DEHYDROGENASE"/>
    <property type="match status" value="1"/>
</dbReference>
<dbReference type="EMBL" id="KV407457">
    <property type="protein sequence ID" value="KZF23427.1"/>
    <property type="molecule type" value="Genomic_DNA"/>
</dbReference>
<evidence type="ECO:0000256" key="1">
    <source>
        <dbReference type="ARBA" id="ARBA00006484"/>
    </source>
</evidence>
<reference evidence="4 5" key="1">
    <citation type="journal article" date="2016" name="Fungal Biol.">
        <title>The genome of Xylona heveae provides a window into fungal endophytism.</title>
        <authorList>
            <person name="Gazis R."/>
            <person name="Kuo A."/>
            <person name="Riley R."/>
            <person name="LaButti K."/>
            <person name="Lipzen A."/>
            <person name="Lin J."/>
            <person name="Amirebrahimi M."/>
            <person name="Hesse C.N."/>
            <person name="Spatafora J.W."/>
            <person name="Henrissat B."/>
            <person name="Hainaut M."/>
            <person name="Grigoriev I.V."/>
            <person name="Hibbett D.S."/>
        </authorList>
    </citation>
    <scope>NUCLEOTIDE SEQUENCE [LARGE SCALE GENOMIC DNA]</scope>
    <source>
        <strain evidence="4 5">TC161</strain>
    </source>
</reference>
<dbReference type="PRINTS" id="PR00081">
    <property type="entry name" value="GDHRDH"/>
</dbReference>
<dbReference type="OMA" id="CHPGRVM"/>
<keyword evidence="5" id="KW-1185">Reference proteome</keyword>
<dbReference type="GeneID" id="28897492"/>
<dbReference type="CDD" id="cd05233">
    <property type="entry name" value="SDR_c"/>
    <property type="match status" value="1"/>
</dbReference>
<sequence length="266" mass="28469">MASTFTKTYHHTSYPSIDPSREALSVAGKTVLITGGGTGIGRETTKAFAQAGAPHIALLGRRSAPLEETKKIVEGTTATKVHVYVVNVTDHASVEAAFASFASATKQPIDIVINNAGYLSNPSPIKSSDVADWWLGFEINVKGALNIAQAFAKHAAAQGAVFIQVSTAAAHRGLYPGFSAYSSSKIAVSRVIEYLQAETPDATVLSIHPGVVKTDMSAKTGIDFPADLLDDGMSFFFSFFPSFHPFHSFLPFDLPNIYSSHRIYLI</sequence>
<gene>
    <name evidence="4" type="ORF">L228DRAFT_246201</name>
</gene>
<evidence type="ECO:0000256" key="2">
    <source>
        <dbReference type="ARBA" id="ARBA00023002"/>
    </source>
</evidence>
<keyword evidence="2" id="KW-0560">Oxidoreductase</keyword>
<dbReference type="InterPro" id="IPR036291">
    <property type="entry name" value="NAD(P)-bd_dom_sf"/>
</dbReference>
<dbReference type="InParanoid" id="A0A161TCC4"/>
<dbReference type="InterPro" id="IPR002347">
    <property type="entry name" value="SDR_fam"/>
</dbReference>
<accession>A0A161TCC4</accession>
<organism evidence="4 5">
    <name type="scientific">Xylona heveae (strain CBS 132557 / TC161)</name>
    <dbReference type="NCBI Taxonomy" id="1328760"/>
    <lineage>
        <taxon>Eukaryota</taxon>
        <taxon>Fungi</taxon>
        <taxon>Dikarya</taxon>
        <taxon>Ascomycota</taxon>
        <taxon>Pezizomycotina</taxon>
        <taxon>Xylonomycetes</taxon>
        <taxon>Xylonales</taxon>
        <taxon>Xylonaceae</taxon>
        <taxon>Xylona</taxon>
    </lineage>
</organism>
<dbReference type="GO" id="GO:0016491">
    <property type="term" value="F:oxidoreductase activity"/>
    <property type="evidence" value="ECO:0007669"/>
    <property type="project" value="UniProtKB-KW"/>
</dbReference>
<proteinExistence type="inferred from homology"/>
<dbReference type="Gene3D" id="3.40.50.720">
    <property type="entry name" value="NAD(P)-binding Rossmann-like Domain"/>
    <property type="match status" value="1"/>
</dbReference>
<feature type="non-terminal residue" evidence="4">
    <location>
        <position position="266"/>
    </location>
</feature>
<evidence type="ECO:0000313" key="4">
    <source>
        <dbReference type="EMBL" id="KZF23427.1"/>
    </source>
</evidence>
<dbReference type="RefSeq" id="XP_018188982.1">
    <property type="nucleotide sequence ID" value="XM_018332355.1"/>
</dbReference>
<evidence type="ECO:0000313" key="5">
    <source>
        <dbReference type="Proteomes" id="UP000076632"/>
    </source>
</evidence>
<feature type="domain" description="Ketoreductase" evidence="3">
    <location>
        <begin position="29"/>
        <end position="215"/>
    </location>
</feature>
<dbReference type="PANTHER" id="PTHR42901">
    <property type="entry name" value="ALCOHOL DEHYDROGENASE"/>
    <property type="match status" value="1"/>
</dbReference>
<dbReference type="Pfam" id="PF00106">
    <property type="entry name" value="adh_short"/>
    <property type="match status" value="1"/>
</dbReference>
<dbReference type="Proteomes" id="UP000076632">
    <property type="component" value="Unassembled WGS sequence"/>
</dbReference>
<dbReference type="OrthoDB" id="1933717at2759"/>
<dbReference type="STRING" id="1328760.A0A161TCC4"/>
<protein>
    <submittedName>
        <fullName evidence="4">NAD(P)-binding protein</fullName>
    </submittedName>
</protein>
<dbReference type="SMART" id="SM00822">
    <property type="entry name" value="PKS_KR"/>
    <property type="match status" value="1"/>
</dbReference>
<dbReference type="AlphaFoldDB" id="A0A161TCC4"/>
<evidence type="ECO:0000259" key="3">
    <source>
        <dbReference type="SMART" id="SM00822"/>
    </source>
</evidence>